<keyword evidence="5" id="KW-0603">Photosystem I</keyword>
<dbReference type="PANTHER" id="PTHR34803:SF2">
    <property type="entry name" value="PHOTOSYSTEM I REACTION CENTER SUBUNIT XI, CHLOROPLASTIC"/>
    <property type="match status" value="1"/>
</dbReference>
<dbReference type="SUPFAM" id="SSF81568">
    <property type="entry name" value="Photosystem I reaction center subunit XI, PsaL"/>
    <property type="match status" value="1"/>
</dbReference>
<dbReference type="Pfam" id="PF02605">
    <property type="entry name" value="PsaL"/>
    <property type="match status" value="1"/>
</dbReference>
<dbReference type="Proteomes" id="UP000256970">
    <property type="component" value="Unassembled WGS sequence"/>
</dbReference>
<evidence type="ECO:0000256" key="5">
    <source>
        <dbReference type="ARBA" id="ARBA00022836"/>
    </source>
</evidence>
<dbReference type="GO" id="GO:0009538">
    <property type="term" value="C:photosystem I reaction center"/>
    <property type="evidence" value="ECO:0007669"/>
    <property type="project" value="InterPro"/>
</dbReference>
<gene>
    <name evidence="10" type="ORF">BQ4739_LOCUS19113</name>
</gene>
<dbReference type="PANTHER" id="PTHR34803">
    <property type="entry name" value="PHOTOSYSTEM I REACTION CENTER SUBUNIT XI, CHLOROPLASTIC"/>
    <property type="match status" value="1"/>
</dbReference>
<evidence type="ECO:0000256" key="6">
    <source>
        <dbReference type="ARBA" id="ARBA00022989"/>
    </source>
</evidence>
<dbReference type="FunFam" id="1.20.1240.10:FF:000001">
    <property type="entry name" value="Photosystem I reaction center subunit XI"/>
    <property type="match status" value="1"/>
</dbReference>
<dbReference type="InterPro" id="IPR022980">
    <property type="entry name" value="PSI_suXI"/>
</dbReference>
<evidence type="ECO:0000256" key="3">
    <source>
        <dbReference type="ARBA" id="ARBA00022531"/>
    </source>
</evidence>
<dbReference type="InterPro" id="IPR036592">
    <property type="entry name" value="PSI_PsaL_sf"/>
</dbReference>
<keyword evidence="4" id="KW-0812">Transmembrane</keyword>
<name>A0A383WMZ5_TETOB</name>
<dbReference type="Gene3D" id="1.20.1240.10">
    <property type="entry name" value="Photosystem I PsaL, reaction centre subunit XI"/>
    <property type="match status" value="1"/>
</dbReference>
<evidence type="ECO:0000313" key="11">
    <source>
        <dbReference type="Proteomes" id="UP000256970"/>
    </source>
</evidence>
<organism evidence="10 11">
    <name type="scientific">Tetradesmus obliquus</name>
    <name type="common">Green alga</name>
    <name type="synonym">Acutodesmus obliquus</name>
    <dbReference type="NCBI Taxonomy" id="3088"/>
    <lineage>
        <taxon>Eukaryota</taxon>
        <taxon>Viridiplantae</taxon>
        <taxon>Chlorophyta</taxon>
        <taxon>core chlorophytes</taxon>
        <taxon>Chlorophyceae</taxon>
        <taxon>CS clade</taxon>
        <taxon>Sphaeropleales</taxon>
        <taxon>Scenedesmaceae</taxon>
        <taxon>Tetradesmus</taxon>
    </lineage>
</organism>
<dbReference type="EMBL" id="FNXT01001340">
    <property type="protein sequence ID" value="SZX78807.1"/>
    <property type="molecule type" value="Genomic_DNA"/>
</dbReference>
<comment type="subcellular location">
    <subcellularLocation>
        <location evidence="1">Membrane</location>
        <topology evidence="1">Multi-pass membrane protein</topology>
    </subcellularLocation>
</comment>
<keyword evidence="7" id="KW-0472">Membrane</keyword>
<evidence type="ECO:0000256" key="2">
    <source>
        <dbReference type="ARBA" id="ARBA00008820"/>
    </source>
</evidence>
<evidence type="ECO:0000256" key="9">
    <source>
        <dbReference type="ARBA" id="ARBA00070554"/>
    </source>
</evidence>
<dbReference type="AlphaFoldDB" id="A0A383WMZ5"/>
<dbReference type="GO" id="GO:0015979">
    <property type="term" value="P:photosynthesis"/>
    <property type="evidence" value="ECO:0007669"/>
    <property type="project" value="UniProtKB-KW"/>
</dbReference>
<evidence type="ECO:0000256" key="8">
    <source>
        <dbReference type="ARBA" id="ARBA00032768"/>
    </source>
</evidence>
<dbReference type="STRING" id="3088.A0A383WMZ5"/>
<keyword evidence="3" id="KW-0602">Photosynthesis</keyword>
<comment type="similarity">
    <text evidence="2">Belongs to the PsaL family.</text>
</comment>
<evidence type="ECO:0000256" key="7">
    <source>
        <dbReference type="ARBA" id="ARBA00023136"/>
    </source>
</evidence>
<dbReference type="GO" id="GO:0009535">
    <property type="term" value="C:chloroplast thylakoid membrane"/>
    <property type="evidence" value="ECO:0007669"/>
    <property type="project" value="TreeGrafter"/>
</dbReference>
<keyword evidence="6" id="KW-1133">Transmembrane helix</keyword>
<sequence length="197" mass="20478">MAVSVAQKAGLRPLARKVAKSAFSVRPARSLVIRAAGEAKPSAIQPVNGDPFVGMLETPVTSTPEVASYLSNLPAYRTGVAPLLRGVEIGLAHGFFLPGPFIKLGPLRNVEGAAEIAGCLSAAGLVLILALCLSIYGSAQFQGTPPLGVKTLSGRSVQRDPLQTADGWNEFSSGFTVGALSGVAWAYACTQFLPYYS</sequence>
<accession>A0A383WMZ5</accession>
<proteinExistence type="inferred from homology"/>
<evidence type="ECO:0000256" key="1">
    <source>
        <dbReference type="ARBA" id="ARBA00004141"/>
    </source>
</evidence>
<reference evidence="10 11" key="1">
    <citation type="submission" date="2016-10" db="EMBL/GenBank/DDBJ databases">
        <authorList>
            <person name="Cai Z."/>
        </authorList>
    </citation>
    <scope>NUCLEOTIDE SEQUENCE [LARGE SCALE GENOMIC DNA]</scope>
</reference>
<evidence type="ECO:0000313" key="10">
    <source>
        <dbReference type="EMBL" id="SZX78807.1"/>
    </source>
</evidence>
<keyword evidence="11" id="KW-1185">Reference proteome</keyword>
<protein>
    <recommendedName>
        <fullName evidence="9">Photosystem I reaction center subunit XI, chloroplastic</fullName>
    </recommendedName>
    <alternativeName>
        <fullName evidence="8">PSI subunit V</fullName>
    </alternativeName>
</protein>
<dbReference type="InterPro" id="IPR003757">
    <property type="entry name" value="PSI_PsaL"/>
</dbReference>
<evidence type="ECO:0000256" key="4">
    <source>
        <dbReference type="ARBA" id="ARBA00022692"/>
    </source>
</evidence>